<gene>
    <name evidence="1" type="ORF">BN1012_Phect2019</name>
</gene>
<reference evidence="1 2" key="1">
    <citation type="journal article" date="2014" name="Front. Genet.">
        <title>Genome and metabolic network of "Candidatus Phaeomarinobacter ectocarpi" Ec32, a new candidate genus of Alphaproteobacteria frequently associated with brown algae.</title>
        <authorList>
            <person name="Dittami S.M."/>
            <person name="Barbeyron T."/>
            <person name="Boyen C."/>
            <person name="Cambefort J."/>
            <person name="Collet G."/>
            <person name="Delage L."/>
            <person name="Gobet A."/>
            <person name="Groisillier A."/>
            <person name="Leblanc C."/>
            <person name="Michel G."/>
            <person name="Scornet D."/>
            <person name="Siegel A."/>
            <person name="Tapia J.E."/>
            <person name="Tonon T."/>
        </authorList>
    </citation>
    <scope>NUCLEOTIDE SEQUENCE [LARGE SCALE GENOMIC DNA]</scope>
    <source>
        <strain evidence="1 2">Ec32</strain>
    </source>
</reference>
<protein>
    <recommendedName>
        <fullName evidence="3">Lipoprotein</fullName>
    </recommendedName>
</protein>
<dbReference type="RefSeq" id="WP_052534353.1">
    <property type="nucleotide sequence ID" value="NZ_HG966617.1"/>
</dbReference>
<dbReference type="HOGENOM" id="CLU_097948_0_0_5"/>
<keyword evidence="2" id="KW-1185">Reference proteome</keyword>
<organism evidence="1 2">
    <name type="scientific">Candidatus Phaeomarinibacter ectocarpi</name>
    <dbReference type="NCBI Taxonomy" id="1458461"/>
    <lineage>
        <taxon>Bacteria</taxon>
        <taxon>Pseudomonadati</taxon>
        <taxon>Pseudomonadota</taxon>
        <taxon>Alphaproteobacteria</taxon>
        <taxon>Hyphomicrobiales</taxon>
        <taxon>Parvibaculaceae</taxon>
        <taxon>Candidatus Phaeomarinibacter</taxon>
    </lineage>
</organism>
<proteinExistence type="predicted"/>
<evidence type="ECO:0000313" key="1">
    <source>
        <dbReference type="EMBL" id="CDO60232.1"/>
    </source>
</evidence>
<dbReference type="STRING" id="1458461.BN1012_Phect2019"/>
<dbReference type="EMBL" id="HG966617">
    <property type="protein sequence ID" value="CDO60232.1"/>
    <property type="molecule type" value="Genomic_DNA"/>
</dbReference>
<dbReference type="AlphaFoldDB" id="X5MDK2"/>
<evidence type="ECO:0008006" key="3">
    <source>
        <dbReference type="Google" id="ProtNLM"/>
    </source>
</evidence>
<accession>X5MDK2</accession>
<name>X5MDK2_9HYPH</name>
<evidence type="ECO:0000313" key="2">
    <source>
        <dbReference type="Proteomes" id="UP000032160"/>
    </source>
</evidence>
<dbReference type="KEGG" id="pect:BN1012_Phect2019"/>
<dbReference type="OrthoDB" id="5471992at2"/>
<dbReference type="PROSITE" id="PS51257">
    <property type="entry name" value="PROKAR_LIPOPROTEIN"/>
    <property type="match status" value="1"/>
</dbReference>
<dbReference type="Proteomes" id="UP000032160">
    <property type="component" value="Chromosome I"/>
</dbReference>
<sequence length="210" mass="23390">MYRAFSGIVVAASALLLAGCVSWDWSEPDDFFAFYELPEQPQMADATFCHAYGCQVRSQVDLRPYWQAVRAEFANVKTASEERYAMAQAVGVIETAVGPILGTADDPGGVLNASWSGNPAYQDCIDEAANTTMILVLMERDGLIRHHNLHSPSIRGAFIDGRWQHYTAVIEETATEERYVVDSWFRTNGEPAYVMPFQEWYTGYGIPADA</sequence>